<keyword evidence="3" id="KW-0560">Oxidoreductase</keyword>
<accession>A0A1A6ACE2</accession>
<dbReference type="InterPro" id="IPR052178">
    <property type="entry name" value="Sec_Metab_Biosynth_SDR"/>
</dbReference>
<organism evidence="4">
    <name type="scientific">Kwoniella dejecticola CBS 10117</name>
    <dbReference type="NCBI Taxonomy" id="1296121"/>
    <lineage>
        <taxon>Eukaryota</taxon>
        <taxon>Fungi</taxon>
        <taxon>Dikarya</taxon>
        <taxon>Basidiomycota</taxon>
        <taxon>Agaricomycotina</taxon>
        <taxon>Tremellomycetes</taxon>
        <taxon>Tremellales</taxon>
        <taxon>Cryptococcaceae</taxon>
        <taxon>Kwoniella</taxon>
    </lineage>
</organism>
<dbReference type="PANTHER" id="PTHR43618:SF4">
    <property type="entry name" value="SHORT CHAIN DEHYDROGENASE_REDUCTASE FAMILY (AFU_ORTHOLOGUE AFUA_7G04540)"/>
    <property type="match status" value="1"/>
</dbReference>
<dbReference type="Gene3D" id="3.40.50.720">
    <property type="entry name" value="NAD(P)-binding Rossmann-like Domain"/>
    <property type="match status" value="1"/>
</dbReference>
<dbReference type="STRING" id="1296121.A0A1A6ACE2"/>
<dbReference type="GO" id="GO:0016491">
    <property type="term" value="F:oxidoreductase activity"/>
    <property type="evidence" value="ECO:0007669"/>
    <property type="project" value="UniProtKB-KW"/>
</dbReference>
<proteinExistence type="inferred from homology"/>
<dbReference type="SUPFAM" id="SSF51735">
    <property type="entry name" value="NAD(P)-binding Rossmann-fold domains"/>
    <property type="match status" value="1"/>
</dbReference>
<dbReference type="OrthoDB" id="3819888at2759"/>
<dbReference type="AlphaFoldDB" id="A0A1A6ACE2"/>
<evidence type="ECO:0008006" key="5">
    <source>
        <dbReference type="Google" id="ProtNLM"/>
    </source>
</evidence>
<sequence length="363" mass="38822">MSSQAFKIEDIFGVKGQIVVVTGGGTGIGKGEILSTVYAPIFRGMIANYLSWEAITAGFANNGAKVYITGRRKEVLDAAAKEIGGQVVAYILLSKTPRPRYPQKEEEIQGDVSTKQGCKAIGDAIAVKESKIDVLINCAGVMAPWRSSVTNHDDPDQVAGLLWDGHEDDDFNYSNSSEKEIFNIREKLFFADIHSRLTPSVYFVTAALVPLLRKSDYPSVTVIASIAGLANQRAMGTVSYGVTKRRILISSTAIHLGKLLAGRLHPLKIRVNTICPGIFPSEMTGKSNNGQGHEYNLAEGAAKAAKRSTVGRPGLPEEIVGPVLLLASKAGGYMDGALLTVDGGRLMGAGINDGLRLPEDTYI</sequence>
<evidence type="ECO:0000256" key="2">
    <source>
        <dbReference type="ARBA" id="ARBA00022857"/>
    </source>
</evidence>
<dbReference type="InterPro" id="IPR036291">
    <property type="entry name" value="NAD(P)-bd_dom_sf"/>
</dbReference>
<reference evidence="4" key="1">
    <citation type="submission" date="2013-07" db="EMBL/GenBank/DDBJ databases">
        <title>The Genome Sequence of Cryptococcus dejecticola CBS10117.</title>
        <authorList>
            <consortium name="The Broad Institute Genome Sequencing Platform"/>
            <person name="Cuomo C."/>
            <person name="Litvintseva A."/>
            <person name="Chen Y."/>
            <person name="Heitman J."/>
            <person name="Sun S."/>
            <person name="Springer D."/>
            <person name="Dromer F."/>
            <person name="Young S.K."/>
            <person name="Zeng Q."/>
            <person name="Gargeya S."/>
            <person name="Fitzgerald M."/>
            <person name="Abouelleil A."/>
            <person name="Alvarado L."/>
            <person name="Berlin A.M."/>
            <person name="Chapman S.B."/>
            <person name="Dewar J."/>
            <person name="Goldberg J."/>
            <person name="Griggs A."/>
            <person name="Gujja S."/>
            <person name="Hansen M."/>
            <person name="Howarth C."/>
            <person name="Imamovic A."/>
            <person name="Larimer J."/>
            <person name="McCowan C."/>
            <person name="Murphy C."/>
            <person name="Pearson M."/>
            <person name="Priest M."/>
            <person name="Roberts A."/>
            <person name="Saif S."/>
            <person name="Shea T."/>
            <person name="Sykes S."/>
            <person name="Wortman J."/>
            <person name="Nusbaum C."/>
            <person name="Birren B."/>
        </authorList>
    </citation>
    <scope>NUCLEOTIDE SEQUENCE [LARGE SCALE GENOMIC DNA]</scope>
    <source>
        <strain evidence="4">CBS 10117</strain>
    </source>
</reference>
<name>A0A1A6ACE2_9TREE</name>
<keyword evidence="2" id="KW-0521">NADP</keyword>
<gene>
    <name evidence="4" type="ORF">I303_01953</name>
</gene>
<dbReference type="PANTHER" id="PTHR43618">
    <property type="entry name" value="7-ALPHA-HYDROXYSTEROID DEHYDROGENASE"/>
    <property type="match status" value="1"/>
</dbReference>
<comment type="similarity">
    <text evidence="1">Belongs to the short-chain dehydrogenases/reductases (SDR) family.</text>
</comment>
<dbReference type="EMBL" id="KI894028">
    <property type="protein sequence ID" value="OBR87741.1"/>
    <property type="molecule type" value="Genomic_DNA"/>
</dbReference>
<dbReference type="PRINTS" id="PR00081">
    <property type="entry name" value="GDHRDH"/>
</dbReference>
<dbReference type="InterPro" id="IPR002347">
    <property type="entry name" value="SDR_fam"/>
</dbReference>
<evidence type="ECO:0000313" key="4">
    <source>
        <dbReference type="EMBL" id="OBR87741.1"/>
    </source>
</evidence>
<protein>
    <recommendedName>
        <fullName evidence="5">Short-chain dehydrogenase</fullName>
    </recommendedName>
</protein>
<evidence type="ECO:0000256" key="3">
    <source>
        <dbReference type="ARBA" id="ARBA00023002"/>
    </source>
</evidence>
<dbReference type="VEuPathDB" id="FungiDB:I303_01953"/>
<dbReference type="Pfam" id="PF13561">
    <property type="entry name" value="adh_short_C2"/>
    <property type="match status" value="1"/>
</dbReference>
<evidence type="ECO:0000256" key="1">
    <source>
        <dbReference type="ARBA" id="ARBA00006484"/>
    </source>
</evidence>